<proteinExistence type="predicted"/>
<dbReference type="EMBL" id="HACA01033865">
    <property type="protein sequence ID" value="CDW51227.1"/>
    <property type="molecule type" value="Transcribed_RNA"/>
</dbReference>
<organism evidence="1">
    <name type="scientific">Lepeophtheirus salmonis</name>
    <name type="common">Salmon louse</name>
    <name type="synonym">Caligus salmonis</name>
    <dbReference type="NCBI Taxonomy" id="72036"/>
    <lineage>
        <taxon>Eukaryota</taxon>
        <taxon>Metazoa</taxon>
        <taxon>Ecdysozoa</taxon>
        <taxon>Arthropoda</taxon>
        <taxon>Crustacea</taxon>
        <taxon>Multicrustacea</taxon>
        <taxon>Hexanauplia</taxon>
        <taxon>Copepoda</taxon>
        <taxon>Siphonostomatoida</taxon>
        <taxon>Caligidae</taxon>
        <taxon>Lepeophtheirus</taxon>
    </lineage>
</organism>
<accession>A0A0K2VLR0</accession>
<feature type="non-terminal residue" evidence="1">
    <location>
        <position position="1"/>
    </location>
</feature>
<dbReference type="AlphaFoldDB" id="A0A0K2VLR0"/>
<sequence>WKYSFQAGWCAYTILKKGTVIVVQHQSLLAQTLLAHLTALCKPPLLYLKGVVEEKACSVRYPNSKALKVIVTK</sequence>
<evidence type="ECO:0000313" key="1">
    <source>
        <dbReference type="EMBL" id="CDW51227.1"/>
    </source>
</evidence>
<reference evidence="1" key="1">
    <citation type="submission" date="2014-05" db="EMBL/GenBank/DDBJ databases">
        <authorList>
            <person name="Chronopoulou M."/>
        </authorList>
    </citation>
    <scope>NUCLEOTIDE SEQUENCE</scope>
    <source>
        <tissue evidence="1">Whole organism</tissue>
    </source>
</reference>
<protein>
    <submittedName>
        <fullName evidence="1">Uncharacterized protein</fullName>
    </submittedName>
</protein>
<name>A0A0K2VLR0_LEPSM</name>